<dbReference type="Proteomes" id="UP000224634">
    <property type="component" value="Unassembled WGS sequence"/>
</dbReference>
<dbReference type="OrthoDB" id="2152029at2759"/>
<keyword evidence="4" id="KW-1185">Reference proteome</keyword>
<comment type="caution">
    <text evidence="3">The sequence shown here is derived from an EMBL/GenBank/DDBJ whole genome shotgun (WGS) entry which is preliminary data.</text>
</comment>
<proteinExistence type="predicted"/>
<keyword evidence="1" id="KW-0378">Hydrolase</keyword>
<name>A0A2B7Y8J7_POLH7</name>
<dbReference type="PANTHER" id="PTHR48081:SF31">
    <property type="entry name" value="STERYL ACETYL HYDROLASE MUG81-RELATED"/>
    <property type="match status" value="1"/>
</dbReference>
<accession>A0A2B7Y8J7</accession>
<evidence type="ECO:0000313" key="3">
    <source>
        <dbReference type="EMBL" id="PGH17565.1"/>
    </source>
</evidence>
<sequence>MASDSYPPKLTPLERLDMIPASLSLVAASLYWSIAAVFRGKSGASSYNKHIKFALMRKAMTRLSIRQTQSTNPPSNEIYDAYIKKQGLENQTVTLKHGALGHWLGNKDAKQVVVYYHGGGFALPLNNAYFEIFNEIIEDFRAQGKDVAIFFLTYTLAPYAAYPTQTRQAVEALRYVIQETGRDPANVVIGGDSAGGNLTLGVLSHLSHPHEAIDQLDIPGPLAGSFLIAPWVSFSQGFPSFQKNANKDMLAPPYLARWSAAFLGGKKGDNYSEPFLAPAEWWKDLKTKDMLVVAGGDEVFLGSVEQFVEKLKSVFPSTSFIIGADEAHVAPIVNRMLNDSSETEQGKAVTSWLSARL</sequence>
<feature type="domain" description="Alpha/beta hydrolase fold-3" evidence="2">
    <location>
        <begin position="113"/>
        <end position="329"/>
    </location>
</feature>
<dbReference type="Pfam" id="PF07859">
    <property type="entry name" value="Abhydrolase_3"/>
    <property type="match status" value="1"/>
</dbReference>
<dbReference type="EMBL" id="PDNA01000063">
    <property type="protein sequence ID" value="PGH17565.1"/>
    <property type="molecule type" value="Genomic_DNA"/>
</dbReference>
<dbReference type="InterPro" id="IPR029058">
    <property type="entry name" value="AB_hydrolase_fold"/>
</dbReference>
<evidence type="ECO:0000259" key="2">
    <source>
        <dbReference type="Pfam" id="PF07859"/>
    </source>
</evidence>
<dbReference type="Gene3D" id="3.40.50.1820">
    <property type="entry name" value="alpha/beta hydrolase"/>
    <property type="match status" value="1"/>
</dbReference>
<evidence type="ECO:0000256" key="1">
    <source>
        <dbReference type="ARBA" id="ARBA00022801"/>
    </source>
</evidence>
<organism evidence="3 4">
    <name type="scientific">Polytolypa hystricis (strain UAMH7299)</name>
    <dbReference type="NCBI Taxonomy" id="1447883"/>
    <lineage>
        <taxon>Eukaryota</taxon>
        <taxon>Fungi</taxon>
        <taxon>Dikarya</taxon>
        <taxon>Ascomycota</taxon>
        <taxon>Pezizomycotina</taxon>
        <taxon>Eurotiomycetes</taxon>
        <taxon>Eurotiomycetidae</taxon>
        <taxon>Onygenales</taxon>
        <taxon>Onygenales incertae sedis</taxon>
        <taxon>Polytolypa</taxon>
    </lineage>
</organism>
<evidence type="ECO:0000313" key="4">
    <source>
        <dbReference type="Proteomes" id="UP000224634"/>
    </source>
</evidence>
<dbReference type="InterPro" id="IPR013094">
    <property type="entry name" value="AB_hydrolase_3"/>
</dbReference>
<dbReference type="GO" id="GO:0016787">
    <property type="term" value="F:hydrolase activity"/>
    <property type="evidence" value="ECO:0007669"/>
    <property type="project" value="UniProtKB-KW"/>
</dbReference>
<protein>
    <recommendedName>
        <fullName evidence="2">Alpha/beta hydrolase fold-3 domain-containing protein</fullName>
    </recommendedName>
</protein>
<reference evidence="3 4" key="1">
    <citation type="submission" date="2017-10" db="EMBL/GenBank/DDBJ databases">
        <title>Comparative genomics in systemic dimorphic fungi from Ajellomycetaceae.</title>
        <authorList>
            <person name="Munoz J.F."/>
            <person name="Mcewen J.G."/>
            <person name="Clay O.K."/>
            <person name="Cuomo C.A."/>
        </authorList>
    </citation>
    <scope>NUCLEOTIDE SEQUENCE [LARGE SCALE GENOMIC DNA]</scope>
    <source>
        <strain evidence="3 4">UAMH7299</strain>
    </source>
</reference>
<dbReference type="SUPFAM" id="SSF53474">
    <property type="entry name" value="alpha/beta-Hydrolases"/>
    <property type="match status" value="1"/>
</dbReference>
<dbReference type="PANTHER" id="PTHR48081">
    <property type="entry name" value="AB HYDROLASE SUPERFAMILY PROTEIN C4A8.06C"/>
    <property type="match status" value="1"/>
</dbReference>
<dbReference type="STRING" id="1447883.A0A2B7Y8J7"/>
<gene>
    <name evidence="3" type="ORF">AJ80_04743</name>
</gene>
<dbReference type="AlphaFoldDB" id="A0A2B7Y8J7"/>
<dbReference type="InterPro" id="IPR050300">
    <property type="entry name" value="GDXG_lipolytic_enzyme"/>
</dbReference>